<gene>
    <name evidence="7" type="ORF">GSOID_T00010446001</name>
</gene>
<sequence length="303" mass="35286">MIDDSLFEIVDAIRDEISNMNEVPDGECPICLEKFESFEESEKLECYHLFHRDCLWQFWKSALQAICEENKSLPADHKKPEQVFCPTCRIIVNIPKRKILKFKPRQRKISNRQDCLMDKFAALAIEKQKTFSSSFRNQVDAGGHWDENEGVLVVIRDPVPEPATEPSVKDGDNQPDQAEQKTEYPKIEKSQDNTKRNNRRRNYNQRRPYISERNNVKEERQNSSCMNKSDGALRNKNRQKTSQKPDNDKNSVKEKSSQDQSIKPQGQHRRRPRKPRPENTENKGSSAIKISNPQSKNSKNTLK</sequence>
<dbReference type="AlphaFoldDB" id="E4XG38"/>
<keyword evidence="2 4" id="KW-0863">Zinc-finger</keyword>
<dbReference type="GO" id="GO:0008270">
    <property type="term" value="F:zinc ion binding"/>
    <property type="evidence" value="ECO:0007669"/>
    <property type="project" value="UniProtKB-KW"/>
</dbReference>
<dbReference type="InParanoid" id="E4XG38"/>
<evidence type="ECO:0000313" key="8">
    <source>
        <dbReference type="Proteomes" id="UP000001307"/>
    </source>
</evidence>
<evidence type="ECO:0000259" key="6">
    <source>
        <dbReference type="PROSITE" id="PS50089"/>
    </source>
</evidence>
<feature type="region of interest" description="Disordered" evidence="5">
    <location>
        <begin position="160"/>
        <end position="303"/>
    </location>
</feature>
<keyword evidence="3" id="KW-0862">Zinc</keyword>
<dbReference type="GO" id="GO:0016567">
    <property type="term" value="P:protein ubiquitination"/>
    <property type="evidence" value="ECO:0007669"/>
    <property type="project" value="TreeGrafter"/>
</dbReference>
<dbReference type="Pfam" id="PF13445">
    <property type="entry name" value="zf-RING_UBOX"/>
    <property type="match status" value="1"/>
</dbReference>
<accession>E4XG38</accession>
<name>E4XG38_OIKDI</name>
<proteinExistence type="predicted"/>
<dbReference type="FunCoup" id="E4XG38">
    <property type="interactions" value="321"/>
</dbReference>
<protein>
    <recommendedName>
        <fullName evidence="6">RING-type domain-containing protein</fullName>
    </recommendedName>
</protein>
<feature type="compositionally biased region" description="Polar residues" evidence="5">
    <location>
        <begin position="282"/>
        <end position="303"/>
    </location>
</feature>
<dbReference type="EMBL" id="FN653047">
    <property type="protein sequence ID" value="CBY09636.1"/>
    <property type="molecule type" value="Genomic_DNA"/>
</dbReference>
<dbReference type="Proteomes" id="UP000001307">
    <property type="component" value="Unassembled WGS sequence"/>
</dbReference>
<feature type="compositionally biased region" description="Basic and acidic residues" evidence="5">
    <location>
        <begin position="243"/>
        <end position="257"/>
    </location>
</feature>
<keyword evidence="8" id="KW-1185">Reference proteome</keyword>
<dbReference type="Gene3D" id="3.30.40.10">
    <property type="entry name" value="Zinc/RING finger domain, C3HC4 (zinc finger)"/>
    <property type="match status" value="1"/>
</dbReference>
<reference evidence="7" key="1">
    <citation type="journal article" date="2010" name="Science">
        <title>Plasticity of animal genome architecture unmasked by rapid evolution of a pelagic tunicate.</title>
        <authorList>
            <person name="Denoeud F."/>
            <person name="Henriet S."/>
            <person name="Mungpakdee S."/>
            <person name="Aury J.M."/>
            <person name="Da Silva C."/>
            <person name="Brinkmann H."/>
            <person name="Mikhaleva J."/>
            <person name="Olsen L.C."/>
            <person name="Jubin C."/>
            <person name="Canestro C."/>
            <person name="Bouquet J.M."/>
            <person name="Danks G."/>
            <person name="Poulain J."/>
            <person name="Campsteijn C."/>
            <person name="Adamski M."/>
            <person name="Cross I."/>
            <person name="Yadetie F."/>
            <person name="Muffato M."/>
            <person name="Louis A."/>
            <person name="Butcher S."/>
            <person name="Tsagkogeorga G."/>
            <person name="Konrad A."/>
            <person name="Singh S."/>
            <person name="Jensen M.F."/>
            <person name="Cong E.H."/>
            <person name="Eikeseth-Otteraa H."/>
            <person name="Noel B."/>
            <person name="Anthouard V."/>
            <person name="Porcel B.M."/>
            <person name="Kachouri-Lafond R."/>
            <person name="Nishino A."/>
            <person name="Ugolini M."/>
            <person name="Chourrout P."/>
            <person name="Nishida H."/>
            <person name="Aasland R."/>
            <person name="Huzurbazar S."/>
            <person name="Westhof E."/>
            <person name="Delsuc F."/>
            <person name="Lehrach H."/>
            <person name="Reinhardt R."/>
            <person name="Weissenbach J."/>
            <person name="Roy S.W."/>
            <person name="Artiguenave F."/>
            <person name="Postlethwait J.H."/>
            <person name="Manak J.R."/>
            <person name="Thompson E.M."/>
            <person name="Jaillon O."/>
            <person name="Du Pasquier L."/>
            <person name="Boudinot P."/>
            <person name="Liberles D.A."/>
            <person name="Volff J.N."/>
            <person name="Philippe H."/>
            <person name="Lenhard B."/>
            <person name="Roest Crollius H."/>
            <person name="Wincker P."/>
            <person name="Chourrout D."/>
        </authorList>
    </citation>
    <scope>NUCLEOTIDE SEQUENCE [LARGE SCALE GENOMIC DNA]</scope>
</reference>
<dbReference type="InterPro" id="IPR013083">
    <property type="entry name" value="Znf_RING/FYVE/PHD"/>
</dbReference>
<evidence type="ECO:0000256" key="1">
    <source>
        <dbReference type="ARBA" id="ARBA00022723"/>
    </source>
</evidence>
<evidence type="ECO:0000256" key="5">
    <source>
        <dbReference type="SAM" id="MobiDB-lite"/>
    </source>
</evidence>
<dbReference type="GO" id="GO:0005634">
    <property type="term" value="C:nucleus"/>
    <property type="evidence" value="ECO:0007669"/>
    <property type="project" value="TreeGrafter"/>
</dbReference>
<dbReference type="PANTHER" id="PTHR13198">
    <property type="entry name" value="RING FINGER PROTEIN 25"/>
    <property type="match status" value="1"/>
</dbReference>
<dbReference type="GO" id="GO:0061630">
    <property type="term" value="F:ubiquitin protein ligase activity"/>
    <property type="evidence" value="ECO:0007669"/>
    <property type="project" value="InterPro"/>
</dbReference>
<dbReference type="InterPro" id="IPR039133">
    <property type="entry name" value="RNF25"/>
</dbReference>
<feature type="domain" description="RING-type" evidence="6">
    <location>
        <begin position="28"/>
        <end position="89"/>
    </location>
</feature>
<dbReference type="PANTHER" id="PTHR13198:SF4">
    <property type="entry name" value="E3 UBIQUITIN-PROTEIN LIGASE RNF25"/>
    <property type="match status" value="1"/>
</dbReference>
<dbReference type="InterPro" id="IPR027370">
    <property type="entry name" value="Znf-RING_euk"/>
</dbReference>
<evidence type="ECO:0000313" key="7">
    <source>
        <dbReference type="EMBL" id="CBY09636.1"/>
    </source>
</evidence>
<evidence type="ECO:0000256" key="3">
    <source>
        <dbReference type="ARBA" id="ARBA00022833"/>
    </source>
</evidence>
<organism evidence="7">
    <name type="scientific">Oikopleura dioica</name>
    <name type="common">Tunicate</name>
    <dbReference type="NCBI Taxonomy" id="34765"/>
    <lineage>
        <taxon>Eukaryota</taxon>
        <taxon>Metazoa</taxon>
        <taxon>Chordata</taxon>
        <taxon>Tunicata</taxon>
        <taxon>Appendicularia</taxon>
        <taxon>Copelata</taxon>
        <taxon>Oikopleuridae</taxon>
        <taxon>Oikopleura</taxon>
    </lineage>
</organism>
<evidence type="ECO:0000256" key="4">
    <source>
        <dbReference type="PROSITE-ProRule" id="PRU00175"/>
    </source>
</evidence>
<feature type="compositionally biased region" description="Basic and acidic residues" evidence="5">
    <location>
        <begin position="167"/>
        <end position="195"/>
    </location>
</feature>
<dbReference type="SUPFAM" id="SSF57850">
    <property type="entry name" value="RING/U-box"/>
    <property type="match status" value="1"/>
</dbReference>
<dbReference type="PROSITE" id="PS50089">
    <property type="entry name" value="ZF_RING_2"/>
    <property type="match status" value="1"/>
</dbReference>
<evidence type="ECO:0000256" key="2">
    <source>
        <dbReference type="ARBA" id="ARBA00022771"/>
    </source>
</evidence>
<dbReference type="InterPro" id="IPR001841">
    <property type="entry name" value="Znf_RING"/>
</dbReference>
<dbReference type="SMART" id="SM00184">
    <property type="entry name" value="RING"/>
    <property type="match status" value="1"/>
</dbReference>
<keyword evidence="1" id="KW-0479">Metal-binding</keyword>